<proteinExistence type="predicted"/>
<keyword evidence="3" id="KW-1185">Reference proteome</keyword>
<comment type="caution">
    <text evidence="2">The sequence shown here is derived from an EMBL/GenBank/DDBJ whole genome shotgun (WGS) entry which is preliminary data.</text>
</comment>
<dbReference type="Gene3D" id="1.10.287.1490">
    <property type="match status" value="1"/>
</dbReference>
<dbReference type="RefSeq" id="WP_178365345.1">
    <property type="nucleotide sequence ID" value="NZ_JACADJ010000005.1"/>
</dbReference>
<dbReference type="EMBL" id="JACADJ010000005">
    <property type="protein sequence ID" value="NWH03886.1"/>
    <property type="molecule type" value="Genomic_DNA"/>
</dbReference>
<evidence type="ECO:0000313" key="3">
    <source>
        <dbReference type="Proteomes" id="UP000553343"/>
    </source>
</evidence>
<accession>A0A850T952</accession>
<protein>
    <submittedName>
        <fullName evidence="2">Uncharacterized protein</fullName>
    </submittedName>
</protein>
<gene>
    <name evidence="2" type="ORF">HXW94_02570</name>
</gene>
<dbReference type="Proteomes" id="UP000553343">
    <property type="component" value="Unassembled WGS sequence"/>
</dbReference>
<dbReference type="AlphaFoldDB" id="A0A850T952"/>
<name>A0A850T952_9BACT</name>
<organism evidence="2 3">
    <name type="scientific">Desulfobacter latus</name>
    <dbReference type="NCBI Taxonomy" id="2292"/>
    <lineage>
        <taxon>Bacteria</taxon>
        <taxon>Pseudomonadati</taxon>
        <taxon>Thermodesulfobacteriota</taxon>
        <taxon>Desulfobacteria</taxon>
        <taxon>Desulfobacterales</taxon>
        <taxon>Desulfobacteraceae</taxon>
        <taxon>Desulfobacter</taxon>
    </lineage>
</organism>
<reference evidence="2 3" key="1">
    <citation type="submission" date="2020-06" db="EMBL/GenBank/DDBJ databases">
        <title>High-quality draft genome of sulfate reducer Desulfobacter latus type strain AcrS2 isolated from marine sediment.</title>
        <authorList>
            <person name="Hoppe M."/>
            <person name="Larsen C.K."/>
            <person name="Marshall I.P.G."/>
            <person name="Schramm A."/>
            <person name="Marietou A.G."/>
        </authorList>
    </citation>
    <scope>NUCLEOTIDE SEQUENCE [LARGE SCALE GENOMIC DNA]</scope>
    <source>
        <strain evidence="2 3">AcRS2</strain>
    </source>
</reference>
<keyword evidence="1" id="KW-0175">Coiled coil</keyword>
<feature type="coiled-coil region" evidence="1">
    <location>
        <begin position="89"/>
        <end position="130"/>
    </location>
</feature>
<feature type="coiled-coil region" evidence="1">
    <location>
        <begin position="154"/>
        <end position="188"/>
    </location>
</feature>
<sequence length="206" mass="24360">MNDDIENVATALVENCKNIPQDTAGQMLYILQAFKDLMLQIDVLDFRGMDDAIRQNLYREADQMLGALGFHLDNDDDLNKEMSKLTSLLDKRQAEFNRQKARRDNVRNQLGNYQEDIEQLKIEVDLLEKIDKYKELYHQLRDVYASGISRIEIYKRLEGRITQKKNEFATLQQELEEKMTDMEALFKEEYTHNHDNWTKINKIIHG</sequence>
<evidence type="ECO:0000256" key="1">
    <source>
        <dbReference type="SAM" id="Coils"/>
    </source>
</evidence>
<evidence type="ECO:0000313" key="2">
    <source>
        <dbReference type="EMBL" id="NWH03886.1"/>
    </source>
</evidence>